<organism evidence="1 2">
    <name type="scientific">Symbiodinium pilosum</name>
    <name type="common">Dinoflagellate</name>
    <dbReference type="NCBI Taxonomy" id="2952"/>
    <lineage>
        <taxon>Eukaryota</taxon>
        <taxon>Sar</taxon>
        <taxon>Alveolata</taxon>
        <taxon>Dinophyceae</taxon>
        <taxon>Suessiales</taxon>
        <taxon>Symbiodiniaceae</taxon>
        <taxon>Symbiodinium</taxon>
    </lineage>
</organism>
<dbReference type="AlphaFoldDB" id="A0A812IYF1"/>
<gene>
    <name evidence="1" type="ORF">SPIL2461_LOCUS1128</name>
</gene>
<dbReference type="EMBL" id="CAJNIZ010001081">
    <property type="protein sequence ID" value="CAE7182323.1"/>
    <property type="molecule type" value="Genomic_DNA"/>
</dbReference>
<accession>A0A812IYF1</accession>
<keyword evidence="2" id="KW-1185">Reference proteome</keyword>
<dbReference type="OrthoDB" id="410165at2759"/>
<proteinExistence type="predicted"/>
<dbReference type="Proteomes" id="UP000649617">
    <property type="component" value="Unassembled WGS sequence"/>
</dbReference>
<protein>
    <submittedName>
        <fullName evidence="1">Uncharacterized protein</fullName>
    </submittedName>
</protein>
<evidence type="ECO:0000313" key="1">
    <source>
        <dbReference type="EMBL" id="CAE7182323.1"/>
    </source>
</evidence>
<name>A0A812IYF1_SYMPI</name>
<reference evidence="1" key="1">
    <citation type="submission" date="2021-02" db="EMBL/GenBank/DDBJ databases">
        <authorList>
            <person name="Dougan E. K."/>
            <person name="Rhodes N."/>
            <person name="Thang M."/>
            <person name="Chan C."/>
        </authorList>
    </citation>
    <scope>NUCLEOTIDE SEQUENCE</scope>
</reference>
<evidence type="ECO:0000313" key="2">
    <source>
        <dbReference type="Proteomes" id="UP000649617"/>
    </source>
</evidence>
<comment type="caution">
    <text evidence="1">The sequence shown here is derived from an EMBL/GenBank/DDBJ whole genome shotgun (WGS) entry which is preliminary data.</text>
</comment>
<sequence>APAKKITQHARALVEQHGAHDAREQLGGVLSQSDKNAARHVQSVVKRFGLDLPVPISTFVYEEQGDTVAMPYLRPGDFLKTLMELHSDLLLGGYTAGSIAATRMLEVFWQNYSLEHAAHPVVEMPRDLQKVGSGKARDPAAQRLNCRHNSYLQKFLLFAYPSKHYPKMPGLLRAFHKLICQQLAAVCATGIVVNDRRYFFGIIGYKGDFEYHAKLVDYTRNYSHLGRVREIGCCPECAAGTPGIPFEDISANASWTATVCQDLPWRSPPPVTDIGFDSWYTLPSQAARFFRRDPFHVFRHGVGRNFAASCLILLANFGVFDDQEPGSSKSFESRMGRAWGSLMLFCSVQKLHISGMRSFSRDKVHYGKGMTFPYFSCKGSDTIILLKWLAVVVGVQLNLAVDASYVKVLEHMQTGIEGGLEFSQGIFGHGVWLRSSCVLHLRKALQKFGSSYAHLAQFCVFKGWSLFGMLTKFHSLMHFKHDFESSLRVQRQWTLNPACYDCSLNEDFIGAVARQSRRISYKHGGVFETTLLRHYLLKARFTIRKFRKNNNFRPARR</sequence>
<feature type="non-terminal residue" evidence="1">
    <location>
        <position position="1"/>
    </location>
</feature>